<evidence type="ECO:0000256" key="2">
    <source>
        <dbReference type="SAM" id="SignalP"/>
    </source>
</evidence>
<dbReference type="GO" id="GO:0004674">
    <property type="term" value="F:protein serine/threonine kinase activity"/>
    <property type="evidence" value="ECO:0007669"/>
    <property type="project" value="TreeGrafter"/>
</dbReference>
<dbReference type="Gene3D" id="1.10.510.10">
    <property type="entry name" value="Transferase(Phosphotransferase) domain 1"/>
    <property type="match status" value="1"/>
</dbReference>
<dbReference type="InterPro" id="IPR051681">
    <property type="entry name" value="Ser/Thr_Kinases-Pseudokinases"/>
</dbReference>
<dbReference type="STRING" id="542832.A0A3M6V9W1"/>
<feature type="signal peptide" evidence="2">
    <location>
        <begin position="1"/>
        <end position="21"/>
    </location>
</feature>
<dbReference type="AlphaFoldDB" id="A0A3M6V9W1"/>
<dbReference type="SUPFAM" id="SSF56112">
    <property type="entry name" value="Protein kinase-like (PK-like)"/>
    <property type="match status" value="1"/>
</dbReference>
<comment type="caution">
    <text evidence="4">The sequence shown here is derived from an EMBL/GenBank/DDBJ whole genome shotgun (WGS) entry which is preliminary data.</text>
</comment>
<feature type="transmembrane region" description="Helical" evidence="1">
    <location>
        <begin position="311"/>
        <end position="331"/>
    </location>
</feature>
<evidence type="ECO:0000313" key="4">
    <source>
        <dbReference type="EMBL" id="RMX63167.1"/>
    </source>
</evidence>
<dbReference type="GO" id="GO:0005524">
    <property type="term" value="F:ATP binding"/>
    <property type="evidence" value="ECO:0007669"/>
    <property type="project" value="InterPro"/>
</dbReference>
<reference evidence="4 5" key="1">
    <citation type="submission" date="2018-06" db="EMBL/GenBank/DDBJ databases">
        <title>Comparative genomics of downy mildews reveals potential adaptations to biotrophy.</title>
        <authorList>
            <person name="Fletcher K."/>
            <person name="Klosterman S.J."/>
            <person name="Derevnina L."/>
            <person name="Martin F."/>
            <person name="Koike S."/>
            <person name="Reyes Chin-Wo S."/>
            <person name="Mou B."/>
            <person name="Michelmore R."/>
        </authorList>
    </citation>
    <scope>NUCLEOTIDE SEQUENCE [LARGE SCALE GENOMIC DNA]</scope>
    <source>
        <strain evidence="4 5">R14</strain>
    </source>
</reference>
<dbReference type="EMBL" id="QLLG01000442">
    <property type="protein sequence ID" value="RMX63167.1"/>
    <property type="molecule type" value="Genomic_DNA"/>
</dbReference>
<dbReference type="Pfam" id="PF07714">
    <property type="entry name" value="PK_Tyr_Ser-Thr"/>
    <property type="match status" value="1"/>
</dbReference>
<organism evidence="4 5">
    <name type="scientific">Peronospora effusa</name>
    <dbReference type="NCBI Taxonomy" id="542832"/>
    <lineage>
        <taxon>Eukaryota</taxon>
        <taxon>Sar</taxon>
        <taxon>Stramenopiles</taxon>
        <taxon>Oomycota</taxon>
        <taxon>Peronosporomycetes</taxon>
        <taxon>Peronosporales</taxon>
        <taxon>Peronosporaceae</taxon>
        <taxon>Peronospora</taxon>
    </lineage>
</organism>
<evidence type="ECO:0000256" key="1">
    <source>
        <dbReference type="SAM" id="Phobius"/>
    </source>
</evidence>
<keyword evidence="5" id="KW-1185">Reference proteome</keyword>
<evidence type="ECO:0000313" key="5">
    <source>
        <dbReference type="Proteomes" id="UP000282087"/>
    </source>
</evidence>
<dbReference type="PROSITE" id="PS50011">
    <property type="entry name" value="PROTEIN_KINASE_DOM"/>
    <property type="match status" value="1"/>
</dbReference>
<dbReference type="InterPro" id="IPR000719">
    <property type="entry name" value="Prot_kinase_dom"/>
</dbReference>
<feature type="domain" description="Protein kinase" evidence="3">
    <location>
        <begin position="373"/>
        <end position="648"/>
    </location>
</feature>
<dbReference type="InterPro" id="IPR011009">
    <property type="entry name" value="Kinase-like_dom_sf"/>
</dbReference>
<dbReference type="Proteomes" id="UP000282087">
    <property type="component" value="Unassembled WGS sequence"/>
</dbReference>
<keyword evidence="1" id="KW-0472">Membrane</keyword>
<evidence type="ECO:0000259" key="3">
    <source>
        <dbReference type="PROSITE" id="PS50011"/>
    </source>
</evidence>
<dbReference type="Gene3D" id="3.30.200.20">
    <property type="entry name" value="Phosphorylase Kinase, domain 1"/>
    <property type="match status" value="1"/>
</dbReference>
<dbReference type="PANTHER" id="PTHR44329">
    <property type="entry name" value="SERINE/THREONINE-PROTEIN KINASE TNNI3K-RELATED"/>
    <property type="match status" value="1"/>
</dbReference>
<dbReference type="InterPro" id="IPR001245">
    <property type="entry name" value="Ser-Thr/Tyr_kinase_cat_dom"/>
</dbReference>
<dbReference type="VEuPathDB" id="FungiDB:DD237_007887"/>
<keyword evidence="1" id="KW-0812">Transmembrane</keyword>
<dbReference type="PANTHER" id="PTHR44329:SF214">
    <property type="entry name" value="PROTEIN KINASE DOMAIN-CONTAINING PROTEIN"/>
    <property type="match status" value="1"/>
</dbReference>
<protein>
    <recommendedName>
        <fullName evidence="3">Protein kinase domain-containing protein</fullName>
    </recommendedName>
</protein>
<keyword evidence="2" id="KW-0732">Signal</keyword>
<feature type="chain" id="PRO_5018071865" description="Protein kinase domain-containing protein" evidence="2">
    <location>
        <begin position="22"/>
        <end position="649"/>
    </location>
</feature>
<proteinExistence type="predicted"/>
<gene>
    <name evidence="4" type="ORF">DD238_007623</name>
</gene>
<name>A0A3M6V9W1_9STRA</name>
<sequence>MDLRRWSFVVTALLLPQMLRASDIKRFVLSWTGRSKNISPHQTLVPLELSSAAMTDLLPMSQNFLSPIELDTYVNGAEWKLNQWSVPLSKILTQSSGSDQSVVVDVQFDDAMDVNVSQLVIQADNKPKDVDVSLTFGTNALSGLKKLNQVHVVSMKTTFENKWLPEGVKLNQLIFDRATVEKLELETSVTIQQVVIRHCNLSFPTAVLELDTAVKSLILEHNTIVGPIVLTKNEYAQLSSISDFKATANIIDSLSSGSTSCVMEETIGGLTICIANDVQSKARSSYSNKNATGSLETQSANTTSTRAASSVSAIMMVSACTLALVVVLSFFNRFKRKASRFVDERLTLSNREDGLLTGREVETGSQLAGTGDTKVLADMDLGKNQVILHKKLGMQGLWLGVYKETNVVALRFIPQELHMSLKELNAVRMSYVPFRHDNIVRFLGSSWTDREEVLIVVEHMPMGSLRSVLADEKIHLSWPKRLQMSKDICSGLNFVRSIQGTKLSRNLTAKSVLLDEQFSCKLDIFDYASSLRTELVPARSFGNGDIASRAPELLKGDNITAAAEVYALGVIFCEISSRSKLFQYVSEERGPTMADIFIATEVVARRLEPLPAEDAPADFQALALRCIRYEPSERPKLSEICSMISEYSI</sequence>
<accession>A0A3M6V9W1</accession>
<keyword evidence="1" id="KW-1133">Transmembrane helix</keyword>